<evidence type="ECO:0000256" key="5">
    <source>
        <dbReference type="ARBA" id="ARBA00012829"/>
    </source>
</evidence>
<dbReference type="CTD" id="39644"/>
<dbReference type="CDD" id="cd00858">
    <property type="entry name" value="GlyRS_anticodon"/>
    <property type="match status" value="1"/>
</dbReference>
<dbReference type="GO" id="GO:0004820">
    <property type="term" value="F:glycine-tRNA ligase activity"/>
    <property type="evidence" value="ECO:0007669"/>
    <property type="project" value="UniProtKB-EC"/>
</dbReference>
<dbReference type="GO" id="GO:0070150">
    <property type="term" value="P:mitochondrial glycyl-tRNA aminoacylation"/>
    <property type="evidence" value="ECO:0007669"/>
    <property type="project" value="TreeGrafter"/>
</dbReference>
<dbReference type="InterPro" id="IPR033731">
    <property type="entry name" value="GlyRS-like_core"/>
</dbReference>
<dbReference type="NCBIfam" id="TIGR00389">
    <property type="entry name" value="glyS_dimeric"/>
    <property type="match status" value="1"/>
</dbReference>
<dbReference type="Gene3D" id="3.30.930.10">
    <property type="entry name" value="Bira Bifunctional Protein, Domain 2"/>
    <property type="match status" value="1"/>
</dbReference>
<dbReference type="Pfam" id="PF00587">
    <property type="entry name" value="tRNA-synt_2b"/>
    <property type="match status" value="1"/>
</dbReference>
<comment type="subunit">
    <text evidence="4">Homodimer.</text>
</comment>
<evidence type="ECO:0000256" key="7">
    <source>
        <dbReference type="ARBA" id="ARBA00022490"/>
    </source>
</evidence>
<dbReference type="VEuPathDB" id="VectorBase:AARA010987"/>
<keyword evidence="9" id="KW-0808">Transferase</keyword>
<evidence type="ECO:0000313" key="23">
    <source>
        <dbReference type="EnsemblMetazoa" id="AARA010987-PA"/>
    </source>
</evidence>
<dbReference type="SUPFAM" id="SSF47060">
    <property type="entry name" value="S15/NS1 RNA-binding domain"/>
    <property type="match status" value="1"/>
</dbReference>
<dbReference type="NCBIfam" id="NF003211">
    <property type="entry name" value="PRK04173.1"/>
    <property type="match status" value="1"/>
</dbReference>
<evidence type="ECO:0000256" key="16">
    <source>
        <dbReference type="ARBA" id="ARBA00030057"/>
    </source>
</evidence>
<dbReference type="GO" id="GO:0005739">
    <property type="term" value="C:mitochondrion"/>
    <property type="evidence" value="ECO:0007669"/>
    <property type="project" value="UniProtKB-SubCell"/>
</dbReference>
<keyword evidence="15" id="KW-0030">Aminoacyl-tRNA synthetase</keyword>
<dbReference type="Gene3D" id="3.30.720.200">
    <property type="match status" value="1"/>
</dbReference>
<dbReference type="PROSITE" id="PS00762">
    <property type="entry name" value="WHEP_TRS_1"/>
    <property type="match status" value="1"/>
</dbReference>
<keyword evidence="13" id="KW-0809">Transit peptide</keyword>
<dbReference type="Gene3D" id="3.40.50.800">
    <property type="entry name" value="Anticodon-binding domain"/>
    <property type="match status" value="1"/>
</dbReference>
<dbReference type="KEGG" id="aara:120901914"/>
<evidence type="ECO:0000256" key="14">
    <source>
        <dbReference type="ARBA" id="ARBA00023128"/>
    </source>
</evidence>
<dbReference type="FunFam" id="1.10.287.10:FF:000007">
    <property type="entry name" value="Glycyl-tRNA synthetase"/>
    <property type="match status" value="1"/>
</dbReference>
<accession>A0A182IBM3</accession>
<keyword evidence="10" id="KW-0547">Nucleotide-binding</keyword>
<evidence type="ECO:0000256" key="12">
    <source>
        <dbReference type="ARBA" id="ARBA00022917"/>
    </source>
</evidence>
<dbReference type="GeneID" id="120901914"/>
<keyword evidence="11" id="KW-0067">ATP-binding</keyword>
<evidence type="ECO:0000256" key="1">
    <source>
        <dbReference type="ARBA" id="ARBA00004173"/>
    </source>
</evidence>
<dbReference type="InterPro" id="IPR000738">
    <property type="entry name" value="WHEP-TRS_dom"/>
</dbReference>
<evidence type="ECO:0000256" key="2">
    <source>
        <dbReference type="ARBA" id="ARBA00004496"/>
    </source>
</evidence>
<dbReference type="VEuPathDB" id="VectorBase:AARA21_013973"/>
<dbReference type="FunFam" id="3.30.40.230:FF:000001">
    <property type="entry name" value="Glycine--tRNA ligase"/>
    <property type="match status" value="1"/>
</dbReference>
<sequence>MSTQLFLNFLSRLVPRGGSSPGAAVRHLSSLVSPPRCVRLIVSSSTKLQQQPIPRRHIEWNPAVLSRSYAVAASQSDPSFRKPFNWGSNKKHRDVKLRLQLLENMTDPKIEAELAPLREAVKEQGDLVRKLKSEGAPEIDVKKAVNELKARKKVLEDRELSLAPQVASFDRARMEDLLKRRFFYDQSFAIYGGITGQYDFGPMGCALKSNMINTWRQFFVLEEQMLEVDCSILTPEPVLKASGHVDRFADLMTKDVKNGECFRLDHLIKNHLEKLAAAKDATAELKDECADIVIKLDGMTKDEMAAILRKYNMKSPITGNDLTEPIEFNLMFGTQIGPTGLVKGFLRPETAQGIFVNFKRLLEFNQGRLPFAAAQIGNSFRNEISPRSGLIRVREFTMCEIEHFCDPQAKNHPKFENVADTVMTLYSACNQMDGKSAQQIRIGDAVASGLVANETLGYFMARIQMYLHRIGILPDRLRFRQHMGNEMAHYACDCWDAECLTSYGWIECVGCADRSAYDLTQHTNATGVKLVAEKKLPAPKTIEVTEVVPNKAAIGKAFKKEAKAITEALAKLSLGEVETIGKSLGDSGEHLLAVNGTDVKLTNDLIAVKTTSKTVHVEEITPSVIEPSFGIGRIMYSLLEHSFRMREGDEQRSYFSLPPVVAPLKCSVLPLSNNAEFAPFVKKISSALTSVDVSHKVDDSSGSIGRRYARTDEIAIPYGITIDFDTLKEPHTVTLRERDSMKQVRIGLDEVANTIRDLATGRTSWAEVEQKYPRFEQQEASAK</sequence>
<dbReference type="FunFam" id="3.30.720.200:FF:000001">
    <property type="entry name" value="Glycine--tRNA ligase 2"/>
    <property type="match status" value="1"/>
</dbReference>
<dbReference type="FunFam" id="3.40.50.800:FF:000004">
    <property type="entry name" value="Glycine--tRNA ligase 2"/>
    <property type="match status" value="1"/>
</dbReference>
<dbReference type="EnsemblMetazoa" id="AARA010987-RA">
    <property type="protein sequence ID" value="AARA010987-PA"/>
    <property type="gene ID" value="AARA010987"/>
</dbReference>
<dbReference type="InterPro" id="IPR004154">
    <property type="entry name" value="Anticodon-bd"/>
</dbReference>
<dbReference type="CDD" id="cd00774">
    <property type="entry name" value="GlyRS-like_core"/>
    <property type="match status" value="1"/>
</dbReference>
<evidence type="ECO:0000256" key="6">
    <source>
        <dbReference type="ARBA" id="ARBA00019404"/>
    </source>
</evidence>
<evidence type="ECO:0000259" key="21">
    <source>
        <dbReference type="PROSITE" id="PS50862"/>
    </source>
</evidence>
<dbReference type="GO" id="GO:0016740">
    <property type="term" value="F:transferase activity"/>
    <property type="evidence" value="ECO:0007669"/>
    <property type="project" value="UniProtKB-KW"/>
</dbReference>
<evidence type="ECO:0000256" key="19">
    <source>
        <dbReference type="ARBA" id="ARBA00055201"/>
    </source>
</evidence>
<evidence type="ECO:0000256" key="10">
    <source>
        <dbReference type="ARBA" id="ARBA00022741"/>
    </source>
</evidence>
<dbReference type="PANTHER" id="PTHR10745:SF0">
    <property type="entry name" value="GLYCINE--TRNA LIGASE"/>
    <property type="match status" value="1"/>
</dbReference>
<evidence type="ECO:0000313" key="24">
    <source>
        <dbReference type="Proteomes" id="UP000075840"/>
    </source>
</evidence>
<dbReference type="SUPFAM" id="SSF55681">
    <property type="entry name" value="Class II aaRS and biotin synthetases"/>
    <property type="match status" value="1"/>
</dbReference>
<dbReference type="PANTHER" id="PTHR10745">
    <property type="entry name" value="GLYCYL-TRNA SYNTHETASE/DNA POLYMERASE SUBUNIT GAMMA-2"/>
    <property type="match status" value="1"/>
</dbReference>
<reference evidence="23" key="1">
    <citation type="submission" date="2022-08" db="UniProtKB">
        <authorList>
            <consortium name="EnsemblMetazoa"/>
        </authorList>
    </citation>
    <scope>IDENTIFICATION</scope>
    <source>
        <strain evidence="23">Dongola</strain>
    </source>
</reference>
<evidence type="ECO:0000256" key="9">
    <source>
        <dbReference type="ARBA" id="ARBA00022679"/>
    </source>
</evidence>
<dbReference type="Gene3D" id="3.30.40.230">
    <property type="match status" value="1"/>
</dbReference>
<name>A0A182IBM3_ANOAR</name>
<dbReference type="InterPro" id="IPR002314">
    <property type="entry name" value="aa-tRNA-synt_IIb"/>
</dbReference>
<keyword evidence="7" id="KW-0963">Cytoplasm</keyword>
<evidence type="ECO:0000256" key="8">
    <source>
        <dbReference type="ARBA" id="ARBA00022598"/>
    </source>
</evidence>
<dbReference type="Gene3D" id="1.10.287.10">
    <property type="entry name" value="S15/NS1, RNA-binding"/>
    <property type="match status" value="1"/>
</dbReference>
<evidence type="ECO:0000259" key="22">
    <source>
        <dbReference type="PROSITE" id="PS51185"/>
    </source>
</evidence>
<keyword evidence="24" id="KW-1185">Reference proteome</keyword>
<dbReference type="EMBL" id="APCN01000710">
    <property type="status" value="NOT_ANNOTATED_CDS"/>
    <property type="molecule type" value="Genomic_DNA"/>
</dbReference>
<dbReference type="PROSITE" id="PS51185">
    <property type="entry name" value="WHEP_TRS_2"/>
    <property type="match status" value="1"/>
</dbReference>
<dbReference type="InterPro" id="IPR045864">
    <property type="entry name" value="aa-tRNA-synth_II/BPL/LPL"/>
</dbReference>
<comment type="subcellular location">
    <subcellularLocation>
        <location evidence="2">Cytoplasm</location>
    </subcellularLocation>
    <subcellularLocation>
        <location evidence="1">Mitochondrion</location>
    </subcellularLocation>
</comment>
<comment type="function">
    <text evidence="19">Catalyzes the ATP-dependent ligation of glycine to the 3'-end of its cognate tRNA, via the formation of an aminoacyl-adenylate intermediate (Gly-AMP). Also produces diadenosine tetraphosphate (Ap4A), a universal pleiotropic signaling molecule needed for cell regulation pathways, by direct condensation of 2 ATPs. Thereby, may play a special role in Ap4A homeostasis. Required for terminal arborization of both dendrites and axons during development.</text>
</comment>
<dbReference type="InterPro" id="IPR009068">
    <property type="entry name" value="uS15_NS1_RNA-bd_sf"/>
</dbReference>
<comment type="catalytic activity">
    <reaction evidence="18">
        <text>tRNA(Gly) + glycine + ATP = glycyl-tRNA(Gly) + AMP + diphosphate</text>
        <dbReference type="Rhea" id="RHEA:16013"/>
        <dbReference type="Rhea" id="RHEA-COMP:9664"/>
        <dbReference type="Rhea" id="RHEA-COMP:9683"/>
        <dbReference type="ChEBI" id="CHEBI:30616"/>
        <dbReference type="ChEBI" id="CHEBI:33019"/>
        <dbReference type="ChEBI" id="CHEBI:57305"/>
        <dbReference type="ChEBI" id="CHEBI:78442"/>
        <dbReference type="ChEBI" id="CHEBI:78522"/>
        <dbReference type="ChEBI" id="CHEBI:456215"/>
        <dbReference type="EC" id="6.1.1.14"/>
    </reaction>
    <physiologicalReaction direction="left-to-right" evidence="18">
        <dbReference type="Rhea" id="RHEA:16014"/>
    </physiologicalReaction>
</comment>
<dbReference type="AlphaFoldDB" id="A0A182IBM3"/>
<dbReference type="FunFam" id="3.30.930.10:FF:000010">
    <property type="entry name" value="Glycyl-tRNA synthetase 1"/>
    <property type="match status" value="1"/>
</dbReference>
<dbReference type="PROSITE" id="PS50862">
    <property type="entry name" value="AA_TRNA_LIGASE_II"/>
    <property type="match status" value="1"/>
</dbReference>
<dbReference type="Pfam" id="PF00458">
    <property type="entry name" value="WHEP-TRS"/>
    <property type="match status" value="1"/>
</dbReference>
<evidence type="ECO:0000256" key="15">
    <source>
        <dbReference type="ARBA" id="ARBA00023146"/>
    </source>
</evidence>
<dbReference type="InterPro" id="IPR002315">
    <property type="entry name" value="tRNA-synt_gly"/>
</dbReference>
<evidence type="ECO:0000256" key="20">
    <source>
        <dbReference type="ARBA" id="ARBA00078924"/>
    </source>
</evidence>
<proteinExistence type="inferred from homology"/>
<keyword evidence="14" id="KW-0496">Mitochondrion</keyword>
<keyword evidence="8" id="KW-0436">Ligase</keyword>
<evidence type="ECO:0000256" key="3">
    <source>
        <dbReference type="ARBA" id="ARBA00008226"/>
    </source>
</evidence>
<keyword evidence="12" id="KW-0648">Protein biosynthesis</keyword>
<dbReference type="RefSeq" id="XP_040166213.1">
    <property type="nucleotide sequence ID" value="XM_040310279.1"/>
</dbReference>
<dbReference type="InterPro" id="IPR036621">
    <property type="entry name" value="Anticodon-bd_dom_sf"/>
</dbReference>
<dbReference type="Pfam" id="PF03129">
    <property type="entry name" value="HGTP_anticodon"/>
    <property type="match status" value="1"/>
</dbReference>
<dbReference type="Proteomes" id="UP000075840">
    <property type="component" value="Unassembled WGS sequence"/>
</dbReference>
<dbReference type="EC" id="6.1.1.14" evidence="5"/>
<dbReference type="SMART" id="SM00991">
    <property type="entry name" value="WHEP-TRS"/>
    <property type="match status" value="1"/>
</dbReference>
<dbReference type="GO" id="GO:0005524">
    <property type="term" value="F:ATP binding"/>
    <property type="evidence" value="ECO:0007669"/>
    <property type="project" value="UniProtKB-KW"/>
</dbReference>
<comment type="similarity">
    <text evidence="3">Belongs to the class-II aminoacyl-tRNA synthetase family.</text>
</comment>
<feature type="domain" description="Aminoacyl-transfer RNA synthetases class-II family profile" evidence="21">
    <location>
        <begin position="170"/>
        <end position="663"/>
    </location>
</feature>
<dbReference type="SUPFAM" id="SSF52954">
    <property type="entry name" value="Class II aaRS ABD-related"/>
    <property type="match status" value="1"/>
</dbReference>
<comment type="catalytic activity">
    <reaction evidence="17">
        <text>2 ATP + H(+) = P(1),P(4)-bis(5'-adenosyl) tetraphosphate + diphosphate</text>
        <dbReference type="Rhea" id="RHEA:34935"/>
        <dbReference type="ChEBI" id="CHEBI:15378"/>
        <dbReference type="ChEBI" id="CHEBI:30616"/>
        <dbReference type="ChEBI" id="CHEBI:33019"/>
        <dbReference type="ChEBI" id="CHEBI:58141"/>
    </reaction>
    <physiologicalReaction direction="left-to-right" evidence="17">
        <dbReference type="Rhea" id="RHEA:34936"/>
    </physiologicalReaction>
</comment>
<evidence type="ECO:0000256" key="11">
    <source>
        <dbReference type="ARBA" id="ARBA00022840"/>
    </source>
</evidence>
<feature type="domain" description="WHEP-TRS" evidence="22">
    <location>
        <begin position="113"/>
        <end position="169"/>
    </location>
</feature>
<dbReference type="InterPro" id="IPR006195">
    <property type="entry name" value="aa-tRNA-synth_II"/>
</dbReference>
<evidence type="ECO:0000256" key="17">
    <source>
        <dbReference type="ARBA" id="ARBA00048436"/>
    </source>
</evidence>
<dbReference type="InterPro" id="IPR027031">
    <property type="entry name" value="Gly-tRNA_synthase/POLG2"/>
</dbReference>
<evidence type="ECO:0000256" key="18">
    <source>
        <dbReference type="ARBA" id="ARBA00049523"/>
    </source>
</evidence>
<evidence type="ECO:0000256" key="13">
    <source>
        <dbReference type="ARBA" id="ARBA00022946"/>
    </source>
</evidence>
<dbReference type="PRINTS" id="PR01043">
    <property type="entry name" value="TRNASYNTHGLY"/>
</dbReference>
<dbReference type="CDD" id="cd00935">
    <property type="entry name" value="GlyRS_RNA"/>
    <property type="match status" value="1"/>
</dbReference>
<protein>
    <recommendedName>
        <fullName evidence="6">Glycine--tRNA ligase</fullName>
        <ecNumber evidence="5">6.1.1.14</ecNumber>
    </recommendedName>
    <alternativeName>
        <fullName evidence="16">Diadenosine tetraphosphate synthetase</fullName>
    </alternativeName>
    <alternativeName>
        <fullName evidence="20">Glycyl-tRNA synthetase</fullName>
    </alternativeName>
</protein>
<evidence type="ECO:0000256" key="4">
    <source>
        <dbReference type="ARBA" id="ARBA00011738"/>
    </source>
</evidence>
<organism evidence="23 24">
    <name type="scientific">Anopheles arabiensis</name>
    <name type="common">Mosquito</name>
    <dbReference type="NCBI Taxonomy" id="7173"/>
    <lineage>
        <taxon>Eukaryota</taxon>
        <taxon>Metazoa</taxon>
        <taxon>Ecdysozoa</taxon>
        <taxon>Arthropoda</taxon>
        <taxon>Hexapoda</taxon>
        <taxon>Insecta</taxon>
        <taxon>Pterygota</taxon>
        <taxon>Neoptera</taxon>
        <taxon>Endopterygota</taxon>
        <taxon>Diptera</taxon>
        <taxon>Nematocera</taxon>
        <taxon>Culicoidea</taxon>
        <taxon>Culicidae</taxon>
        <taxon>Anophelinae</taxon>
        <taxon>Anopheles</taxon>
    </lineage>
</organism>